<dbReference type="GO" id="GO:0030145">
    <property type="term" value="F:manganese ion binding"/>
    <property type="evidence" value="ECO:0007669"/>
    <property type="project" value="InterPro"/>
</dbReference>
<dbReference type="OrthoDB" id="9788539at2"/>
<dbReference type="PANTHER" id="PTHR39181">
    <property type="entry name" value="TYROSINE-PROTEIN PHOSPHATASE YWQE"/>
    <property type="match status" value="1"/>
</dbReference>
<evidence type="ECO:0000256" key="2">
    <source>
        <dbReference type="ARBA" id="ARBA00013064"/>
    </source>
</evidence>
<name>A0A4U0GRH9_9SPHI</name>
<evidence type="ECO:0000256" key="3">
    <source>
        <dbReference type="ARBA" id="ARBA00022801"/>
    </source>
</evidence>
<reference evidence="5 6" key="1">
    <citation type="submission" date="2019-04" db="EMBL/GenBank/DDBJ databases">
        <title>Sphingobacterium olei sp. nov., isolated from oil-contaminated soil.</title>
        <authorList>
            <person name="Liu B."/>
        </authorList>
    </citation>
    <scope>NUCLEOTIDE SEQUENCE [LARGE SCALE GENOMIC DNA]</scope>
    <source>
        <strain evidence="5 6">Y3L14</strain>
    </source>
</reference>
<evidence type="ECO:0000256" key="4">
    <source>
        <dbReference type="ARBA" id="ARBA00051722"/>
    </source>
</evidence>
<dbReference type="GO" id="GO:0004725">
    <property type="term" value="F:protein tyrosine phosphatase activity"/>
    <property type="evidence" value="ECO:0007669"/>
    <property type="project" value="UniProtKB-EC"/>
</dbReference>
<dbReference type="RefSeq" id="WP_136822993.1">
    <property type="nucleotide sequence ID" value="NZ_BMJX01000010.1"/>
</dbReference>
<evidence type="ECO:0000256" key="1">
    <source>
        <dbReference type="ARBA" id="ARBA00005750"/>
    </source>
</evidence>
<sequence>MLSIFNRKRQYTDLSWMQVDMHSHILPGLDDGCRELPESLLLLERLEEMGLSQFYFTPHIFRELYPNSPASIAPAFEQLRSAVNPIAKIGYAAEYMIDSSFDQLLADTSVELLTLPGKHILIEMSYIEESKQIEKTVFELQVAGYKPILAHPERYVFYHRYPERIKYLRDIGCLLQVNLLSVYGYYGVSEKRIARQLMEYGWVDLVGTDVHHERHVKAIQHGLKKEDISIHFKKCNIQNQSLFGTNDRSRVMNHK</sequence>
<comment type="caution">
    <text evidence="5">The sequence shown here is derived from an EMBL/GenBank/DDBJ whole genome shotgun (WGS) entry which is preliminary data.</text>
</comment>
<comment type="catalytic activity">
    <reaction evidence="4">
        <text>O-phospho-L-tyrosyl-[protein] + H2O = L-tyrosyl-[protein] + phosphate</text>
        <dbReference type="Rhea" id="RHEA:10684"/>
        <dbReference type="Rhea" id="RHEA-COMP:10136"/>
        <dbReference type="Rhea" id="RHEA-COMP:20101"/>
        <dbReference type="ChEBI" id="CHEBI:15377"/>
        <dbReference type="ChEBI" id="CHEBI:43474"/>
        <dbReference type="ChEBI" id="CHEBI:46858"/>
        <dbReference type="ChEBI" id="CHEBI:61978"/>
        <dbReference type="EC" id="3.1.3.48"/>
    </reaction>
</comment>
<proteinExistence type="inferred from homology"/>
<dbReference type="EC" id="3.1.3.48" evidence="2"/>
<dbReference type="PANTHER" id="PTHR39181:SF1">
    <property type="entry name" value="TYROSINE-PROTEIN PHOSPHATASE YWQE"/>
    <property type="match status" value="1"/>
</dbReference>
<evidence type="ECO:0000313" key="6">
    <source>
        <dbReference type="Proteomes" id="UP000309872"/>
    </source>
</evidence>
<dbReference type="InterPro" id="IPR016667">
    <property type="entry name" value="Caps_polysacc_synth_CpsB/CapC"/>
</dbReference>
<dbReference type="Pfam" id="PF19567">
    <property type="entry name" value="CpsB_CapC"/>
    <property type="match status" value="1"/>
</dbReference>
<protein>
    <recommendedName>
        <fullName evidence="2">protein-tyrosine-phosphatase</fullName>
        <ecNumber evidence="2">3.1.3.48</ecNumber>
    </recommendedName>
</protein>
<keyword evidence="6" id="KW-1185">Reference proteome</keyword>
<dbReference type="SUPFAM" id="SSF89550">
    <property type="entry name" value="PHP domain-like"/>
    <property type="match status" value="1"/>
</dbReference>
<keyword evidence="3" id="KW-0378">Hydrolase</keyword>
<dbReference type="InterPro" id="IPR016195">
    <property type="entry name" value="Pol/histidinol_Pase-like"/>
</dbReference>
<comment type="similarity">
    <text evidence="1">Belongs to the metallo-dependent hydrolases superfamily. CpsB/CapC family.</text>
</comment>
<dbReference type="Gene3D" id="3.20.20.140">
    <property type="entry name" value="Metal-dependent hydrolases"/>
    <property type="match status" value="1"/>
</dbReference>
<accession>A0A4U0GRH9</accession>
<organism evidence="5 6">
    <name type="scientific">Sphingobacterium alkalisoli</name>
    <dbReference type="NCBI Taxonomy" id="1874115"/>
    <lineage>
        <taxon>Bacteria</taxon>
        <taxon>Pseudomonadati</taxon>
        <taxon>Bacteroidota</taxon>
        <taxon>Sphingobacteriia</taxon>
        <taxon>Sphingobacteriales</taxon>
        <taxon>Sphingobacteriaceae</taxon>
        <taxon>Sphingobacterium</taxon>
    </lineage>
</organism>
<dbReference type="EMBL" id="SUKA01000010">
    <property type="protein sequence ID" value="TJY61356.1"/>
    <property type="molecule type" value="Genomic_DNA"/>
</dbReference>
<evidence type="ECO:0000313" key="5">
    <source>
        <dbReference type="EMBL" id="TJY61356.1"/>
    </source>
</evidence>
<dbReference type="AlphaFoldDB" id="A0A4U0GRH9"/>
<gene>
    <name evidence="5" type="ORF">FAZ19_22315</name>
</gene>
<dbReference type="Proteomes" id="UP000309872">
    <property type="component" value="Unassembled WGS sequence"/>
</dbReference>